<evidence type="ECO:0000313" key="4">
    <source>
        <dbReference type="Proteomes" id="UP000326268"/>
    </source>
</evidence>
<evidence type="ECO:0000256" key="1">
    <source>
        <dbReference type="SAM" id="MobiDB-lite"/>
    </source>
</evidence>
<gene>
    <name evidence="3" type="ORF">BDV27DRAFT_128102</name>
</gene>
<feature type="region of interest" description="Disordered" evidence="1">
    <location>
        <begin position="49"/>
        <end position="70"/>
    </location>
</feature>
<accession>A0A5N7A663</accession>
<evidence type="ECO:0000256" key="2">
    <source>
        <dbReference type="SAM" id="Phobius"/>
    </source>
</evidence>
<reference evidence="3 4" key="1">
    <citation type="submission" date="2019-04" db="EMBL/GenBank/DDBJ databases">
        <title>Friends and foes A comparative genomics studyof 23 Aspergillus species from section Flavi.</title>
        <authorList>
            <consortium name="DOE Joint Genome Institute"/>
            <person name="Kjaerbolling I."/>
            <person name="Vesth T."/>
            <person name="Frisvad J.C."/>
            <person name="Nybo J.L."/>
            <person name="Theobald S."/>
            <person name="Kildgaard S."/>
            <person name="Isbrandt T."/>
            <person name="Kuo A."/>
            <person name="Sato A."/>
            <person name="Lyhne E.K."/>
            <person name="Kogle M.E."/>
            <person name="Wiebenga A."/>
            <person name="Kun R.S."/>
            <person name="Lubbers R.J."/>
            <person name="Makela M.R."/>
            <person name="Barry K."/>
            <person name="Chovatia M."/>
            <person name="Clum A."/>
            <person name="Daum C."/>
            <person name="Haridas S."/>
            <person name="He G."/>
            <person name="LaButti K."/>
            <person name="Lipzen A."/>
            <person name="Mondo S."/>
            <person name="Riley R."/>
            <person name="Salamov A."/>
            <person name="Simmons B.A."/>
            <person name="Magnuson J.K."/>
            <person name="Henrissat B."/>
            <person name="Mortensen U.H."/>
            <person name="Larsen T.O."/>
            <person name="Devries R.P."/>
            <person name="Grigoriev I.V."/>
            <person name="Machida M."/>
            <person name="Baker S.E."/>
            <person name="Andersen M.R."/>
        </authorList>
    </citation>
    <scope>NUCLEOTIDE SEQUENCE [LARGE SCALE GENOMIC DNA]</scope>
    <source>
        <strain evidence="3 4">CBS 763.97</strain>
    </source>
</reference>
<protein>
    <submittedName>
        <fullName evidence="3">Uncharacterized protein</fullName>
    </submittedName>
</protein>
<keyword evidence="2" id="KW-1133">Transmembrane helix</keyword>
<keyword evidence="2" id="KW-0472">Membrane</keyword>
<organism evidence="3 4">
    <name type="scientific">Aspergillus caelatus</name>
    <dbReference type="NCBI Taxonomy" id="61420"/>
    <lineage>
        <taxon>Eukaryota</taxon>
        <taxon>Fungi</taxon>
        <taxon>Dikarya</taxon>
        <taxon>Ascomycota</taxon>
        <taxon>Pezizomycotina</taxon>
        <taxon>Eurotiomycetes</taxon>
        <taxon>Eurotiomycetidae</taxon>
        <taxon>Eurotiales</taxon>
        <taxon>Aspergillaceae</taxon>
        <taxon>Aspergillus</taxon>
        <taxon>Aspergillus subgen. Circumdati</taxon>
    </lineage>
</organism>
<feature type="transmembrane region" description="Helical" evidence="2">
    <location>
        <begin position="22"/>
        <end position="43"/>
    </location>
</feature>
<dbReference type="GeneID" id="43651355"/>
<proteinExistence type="predicted"/>
<name>A0A5N7A663_9EURO</name>
<dbReference type="AlphaFoldDB" id="A0A5N7A663"/>
<dbReference type="Proteomes" id="UP000326268">
    <property type="component" value="Unassembled WGS sequence"/>
</dbReference>
<keyword evidence="4" id="KW-1185">Reference proteome</keyword>
<evidence type="ECO:0000313" key="3">
    <source>
        <dbReference type="EMBL" id="KAE8364676.1"/>
    </source>
</evidence>
<sequence>MYVCTYPSNKRNLTAPTSIPQWSPHSTSILVFLLYCIYLMTLYPSMSPTIGSSNSQSSQSPATDTTHHDQ</sequence>
<dbReference type="RefSeq" id="XP_031927757.1">
    <property type="nucleotide sequence ID" value="XM_032066909.1"/>
</dbReference>
<keyword evidence="2" id="KW-0812">Transmembrane</keyword>
<dbReference type="EMBL" id="ML737646">
    <property type="protein sequence ID" value="KAE8364676.1"/>
    <property type="molecule type" value="Genomic_DNA"/>
</dbReference>